<dbReference type="Proteomes" id="UP000199394">
    <property type="component" value="Unassembled WGS sequence"/>
</dbReference>
<dbReference type="EC" id="2.7.7.7" evidence="1"/>
<dbReference type="STRING" id="81409.SAMN04515656_10230"/>
<evidence type="ECO:0000256" key="8">
    <source>
        <dbReference type="ARBA" id="ARBA00049244"/>
    </source>
</evidence>
<evidence type="ECO:0000313" key="12">
    <source>
        <dbReference type="Proteomes" id="UP000199394"/>
    </source>
</evidence>
<evidence type="ECO:0000259" key="10">
    <source>
        <dbReference type="Pfam" id="PF21694"/>
    </source>
</evidence>
<dbReference type="InterPro" id="IPR027417">
    <property type="entry name" value="P-loop_NTPase"/>
</dbReference>
<evidence type="ECO:0000313" key="11">
    <source>
        <dbReference type="EMBL" id="SDZ97876.1"/>
    </source>
</evidence>
<comment type="similarity">
    <text evidence="7">Belongs to the DNA polymerase HolA subunit family.</text>
</comment>
<dbReference type="NCBIfam" id="TIGR01128">
    <property type="entry name" value="holA"/>
    <property type="match status" value="1"/>
</dbReference>
<comment type="catalytic activity">
    <reaction evidence="8">
        <text>DNA(n) + a 2'-deoxyribonucleoside 5'-triphosphate = DNA(n+1) + diphosphate</text>
        <dbReference type="Rhea" id="RHEA:22508"/>
        <dbReference type="Rhea" id="RHEA-COMP:17339"/>
        <dbReference type="Rhea" id="RHEA-COMP:17340"/>
        <dbReference type="ChEBI" id="CHEBI:33019"/>
        <dbReference type="ChEBI" id="CHEBI:61560"/>
        <dbReference type="ChEBI" id="CHEBI:173112"/>
        <dbReference type="EC" id="2.7.7.7"/>
    </reaction>
</comment>
<feature type="domain" description="DNA polymerase III delta subunit-like C-terminal" evidence="10">
    <location>
        <begin position="216"/>
        <end position="335"/>
    </location>
</feature>
<dbReference type="Gene3D" id="1.10.8.60">
    <property type="match status" value="1"/>
</dbReference>
<keyword evidence="3" id="KW-0808">Transferase</keyword>
<evidence type="ECO:0000256" key="4">
    <source>
        <dbReference type="ARBA" id="ARBA00022695"/>
    </source>
</evidence>
<sequence>MRYQDLTKEINQGNFHPVYLFTGPEQYIAAMMEKRLVEKAVPESLVQLNVMSFSEKETDVGSVVAICRQLPMMSDHRVVILREETGILQNTDAAEELLSYIQKPEPSTVLLIYNSKPDKRKKVYKQLVKHAAVVEYNKLTQMELEKWIARRLKLGGKRTTRGVVDRFIGDTLYLQNEDQNMERVDNELGKLMDYVGDAEAITLNDLEATLPKSIDENIFRMVDFAMGGDMGEALMMLENFYLSGESPFGVFGLLLSQLRTMLQVRILTDSRSTQATIAKQVGRPPFVVKKMQGTARRFPQERLMGIMAAAAQLDVQMKTGVVEPELGVELFVLRLGE</sequence>
<dbReference type="Gene3D" id="3.40.50.300">
    <property type="entry name" value="P-loop containing nucleotide triphosphate hydrolases"/>
    <property type="match status" value="1"/>
</dbReference>
<reference evidence="11 12" key="1">
    <citation type="submission" date="2016-10" db="EMBL/GenBank/DDBJ databases">
        <authorList>
            <person name="de Groot N.N."/>
        </authorList>
    </citation>
    <scope>NUCLEOTIDE SEQUENCE [LARGE SCALE GENOMIC DNA]</scope>
    <source>
        <strain evidence="11 12">SR12</strain>
    </source>
</reference>
<dbReference type="PANTHER" id="PTHR34388">
    <property type="entry name" value="DNA POLYMERASE III SUBUNIT DELTA"/>
    <property type="match status" value="1"/>
</dbReference>
<feature type="domain" description="DNA polymerase III delta N-terminal" evidence="9">
    <location>
        <begin position="19"/>
        <end position="136"/>
    </location>
</feature>
<keyword evidence="6" id="KW-0239">DNA-directed DNA polymerase</keyword>
<dbReference type="EMBL" id="FNRK01000002">
    <property type="protein sequence ID" value="SDZ97876.1"/>
    <property type="molecule type" value="Genomic_DNA"/>
</dbReference>
<keyword evidence="12" id="KW-1185">Reference proteome</keyword>
<evidence type="ECO:0000256" key="3">
    <source>
        <dbReference type="ARBA" id="ARBA00022679"/>
    </source>
</evidence>
<evidence type="ECO:0000256" key="2">
    <source>
        <dbReference type="ARBA" id="ARBA00017703"/>
    </source>
</evidence>
<evidence type="ECO:0000256" key="6">
    <source>
        <dbReference type="ARBA" id="ARBA00022932"/>
    </source>
</evidence>
<dbReference type="GO" id="GO:0009360">
    <property type="term" value="C:DNA polymerase III complex"/>
    <property type="evidence" value="ECO:0007669"/>
    <property type="project" value="InterPro"/>
</dbReference>
<evidence type="ECO:0000256" key="1">
    <source>
        <dbReference type="ARBA" id="ARBA00012417"/>
    </source>
</evidence>
<evidence type="ECO:0000256" key="5">
    <source>
        <dbReference type="ARBA" id="ARBA00022705"/>
    </source>
</evidence>
<dbReference type="PANTHER" id="PTHR34388:SF1">
    <property type="entry name" value="DNA POLYMERASE III SUBUNIT DELTA"/>
    <property type="match status" value="1"/>
</dbReference>
<dbReference type="InterPro" id="IPR048466">
    <property type="entry name" value="DNA_pol3_delta-like_C"/>
</dbReference>
<dbReference type="GO" id="GO:0006261">
    <property type="term" value="P:DNA-templated DNA replication"/>
    <property type="evidence" value="ECO:0007669"/>
    <property type="project" value="TreeGrafter"/>
</dbReference>
<dbReference type="OrthoDB" id="9775929at2"/>
<dbReference type="GO" id="GO:0003887">
    <property type="term" value="F:DNA-directed DNA polymerase activity"/>
    <property type="evidence" value="ECO:0007669"/>
    <property type="project" value="UniProtKB-KW"/>
</dbReference>
<dbReference type="Pfam" id="PF06144">
    <property type="entry name" value="DNA_pol3_delta"/>
    <property type="match status" value="1"/>
</dbReference>
<dbReference type="GO" id="GO:0003677">
    <property type="term" value="F:DNA binding"/>
    <property type="evidence" value="ECO:0007669"/>
    <property type="project" value="InterPro"/>
</dbReference>
<keyword evidence="5" id="KW-0235">DNA replication</keyword>
<dbReference type="SUPFAM" id="SSF48019">
    <property type="entry name" value="post-AAA+ oligomerization domain-like"/>
    <property type="match status" value="1"/>
</dbReference>
<protein>
    <recommendedName>
        <fullName evidence="2">DNA polymerase III subunit delta</fullName>
        <ecNumber evidence="1">2.7.7.7</ecNumber>
    </recommendedName>
</protein>
<dbReference type="Pfam" id="PF21694">
    <property type="entry name" value="DNA_pol3_delta_C"/>
    <property type="match status" value="1"/>
</dbReference>
<organism evidence="11 12">
    <name type="scientific">Eubacterium aggregans</name>
    <dbReference type="NCBI Taxonomy" id="81409"/>
    <lineage>
        <taxon>Bacteria</taxon>
        <taxon>Bacillati</taxon>
        <taxon>Bacillota</taxon>
        <taxon>Clostridia</taxon>
        <taxon>Eubacteriales</taxon>
        <taxon>Eubacteriaceae</taxon>
        <taxon>Eubacterium</taxon>
    </lineage>
</organism>
<keyword evidence="4" id="KW-0548">Nucleotidyltransferase</keyword>
<dbReference type="RefSeq" id="WP_090304339.1">
    <property type="nucleotide sequence ID" value="NZ_FNRK01000002.1"/>
</dbReference>
<evidence type="ECO:0000256" key="7">
    <source>
        <dbReference type="ARBA" id="ARBA00034754"/>
    </source>
</evidence>
<gene>
    <name evidence="11" type="ORF">SAMN04515656_10230</name>
</gene>
<dbReference type="Gene3D" id="1.20.272.10">
    <property type="match status" value="1"/>
</dbReference>
<accession>A0A1H3XEU8</accession>
<dbReference type="AlphaFoldDB" id="A0A1H3XEU8"/>
<dbReference type="InterPro" id="IPR008921">
    <property type="entry name" value="DNA_pol3_clamp-load_cplx_C"/>
</dbReference>
<dbReference type="SUPFAM" id="SSF52540">
    <property type="entry name" value="P-loop containing nucleoside triphosphate hydrolases"/>
    <property type="match status" value="1"/>
</dbReference>
<name>A0A1H3XEU8_9FIRM</name>
<evidence type="ECO:0000259" key="9">
    <source>
        <dbReference type="Pfam" id="PF06144"/>
    </source>
</evidence>
<proteinExistence type="inferred from homology"/>
<dbReference type="InterPro" id="IPR005790">
    <property type="entry name" value="DNA_polIII_delta"/>
</dbReference>
<dbReference type="InterPro" id="IPR010372">
    <property type="entry name" value="DNA_pol3_delta_N"/>
</dbReference>